<name>A0ACC2HEC3_DALPE</name>
<gene>
    <name evidence="1" type="ORF">DPEC_G00036500</name>
</gene>
<protein>
    <submittedName>
        <fullName evidence="1">Uncharacterized protein</fullName>
    </submittedName>
</protein>
<evidence type="ECO:0000313" key="1">
    <source>
        <dbReference type="EMBL" id="KAJ8014076.1"/>
    </source>
</evidence>
<keyword evidence="2" id="KW-1185">Reference proteome</keyword>
<comment type="caution">
    <text evidence="1">The sequence shown here is derived from an EMBL/GenBank/DDBJ whole genome shotgun (WGS) entry which is preliminary data.</text>
</comment>
<organism evidence="1 2">
    <name type="scientific">Dallia pectoralis</name>
    <name type="common">Alaska blackfish</name>
    <dbReference type="NCBI Taxonomy" id="75939"/>
    <lineage>
        <taxon>Eukaryota</taxon>
        <taxon>Metazoa</taxon>
        <taxon>Chordata</taxon>
        <taxon>Craniata</taxon>
        <taxon>Vertebrata</taxon>
        <taxon>Euteleostomi</taxon>
        <taxon>Actinopterygii</taxon>
        <taxon>Neopterygii</taxon>
        <taxon>Teleostei</taxon>
        <taxon>Protacanthopterygii</taxon>
        <taxon>Esociformes</taxon>
        <taxon>Umbridae</taxon>
        <taxon>Dallia</taxon>
    </lineage>
</organism>
<reference evidence="1" key="1">
    <citation type="submission" date="2021-05" db="EMBL/GenBank/DDBJ databases">
        <authorList>
            <person name="Pan Q."/>
            <person name="Jouanno E."/>
            <person name="Zahm M."/>
            <person name="Klopp C."/>
            <person name="Cabau C."/>
            <person name="Louis A."/>
            <person name="Berthelot C."/>
            <person name="Parey E."/>
            <person name="Roest Crollius H."/>
            <person name="Montfort J."/>
            <person name="Robinson-Rechavi M."/>
            <person name="Bouchez O."/>
            <person name="Lampietro C."/>
            <person name="Lopez Roques C."/>
            <person name="Donnadieu C."/>
            <person name="Postlethwait J."/>
            <person name="Bobe J."/>
            <person name="Dillon D."/>
            <person name="Chandos A."/>
            <person name="von Hippel F."/>
            <person name="Guiguen Y."/>
        </authorList>
    </citation>
    <scope>NUCLEOTIDE SEQUENCE</scope>
    <source>
        <strain evidence="1">YG-Jan2019</strain>
    </source>
</reference>
<dbReference type="EMBL" id="CM055730">
    <property type="protein sequence ID" value="KAJ8014076.1"/>
    <property type="molecule type" value="Genomic_DNA"/>
</dbReference>
<evidence type="ECO:0000313" key="2">
    <source>
        <dbReference type="Proteomes" id="UP001157502"/>
    </source>
</evidence>
<dbReference type="Proteomes" id="UP001157502">
    <property type="component" value="Chromosome 3"/>
</dbReference>
<proteinExistence type="predicted"/>
<sequence length="205" mass="23125">MSQAKNLIIMSTQRAAFPVEFGVLTDNRDIPKSSPLIKLNPIIDENIIRIGGRLRHAELEIGERNPIILPRQSHITELLVRHYHNQVKHQGRHFTEGAIRSAGLWIISGKRLISSILHGCVTCRKLRGKMEIQRMADLPSKRLCTAPPFTFVGLDVFGPWNVTARRTRGGHAQSKRWAVMFTCMSTRAVHIEVIETMDTSSCINA</sequence>
<accession>A0ACC2HEC3</accession>